<evidence type="ECO:0000313" key="2">
    <source>
        <dbReference type="Proteomes" id="UP000557204"/>
    </source>
</evidence>
<accession>A0A849K4V6</accession>
<evidence type="ECO:0008006" key="3">
    <source>
        <dbReference type="Google" id="ProtNLM"/>
    </source>
</evidence>
<dbReference type="EMBL" id="JABFAJ010000018">
    <property type="protein sequence ID" value="NNU27901.1"/>
    <property type="molecule type" value="Genomic_DNA"/>
</dbReference>
<keyword evidence="2" id="KW-1185">Reference proteome</keyword>
<dbReference type="AlphaFoldDB" id="A0A849K4V6"/>
<comment type="caution">
    <text evidence="1">The sequence shown here is derived from an EMBL/GenBank/DDBJ whole genome shotgun (WGS) entry which is preliminary data.</text>
</comment>
<dbReference type="Proteomes" id="UP000557204">
    <property type="component" value="Unassembled WGS sequence"/>
</dbReference>
<gene>
    <name evidence="1" type="ORF">HLI28_10155</name>
</gene>
<evidence type="ECO:0000313" key="1">
    <source>
        <dbReference type="EMBL" id="NNU27901.1"/>
    </source>
</evidence>
<proteinExistence type="predicted"/>
<protein>
    <recommendedName>
        <fullName evidence="3">Sulfotransferase family protein</fullName>
    </recommendedName>
</protein>
<dbReference type="RefSeq" id="WP_171247396.1">
    <property type="nucleotide sequence ID" value="NZ_JABFAJ010000018.1"/>
</dbReference>
<sequence>MHAFHTLAYLDVEKSGSTYVSQFLRDFLDDDEVWCRKHHELEDRPPAGRLHVLSVRDPVDTYLSLFSYGCQGRGGLFGRLRDAGHGALYDGTAAGFDRWLDVVLDPASAAVLDPPSYHRRGVAEHTGLLSYRVARLAAPRPDRWMRDVGSPEEFVAAYRRHHVVDVVLRNESLPQDLEALVLRDDLSWRPSRQAALTAVRAQQRLNTSARLDSVPGFAVPADLRGRVTARERLLGEVFGYDHGHRTPTSESIQARSRA</sequence>
<name>A0A849K4V6_9MICO</name>
<reference evidence="1 2" key="1">
    <citation type="submission" date="2020-05" db="EMBL/GenBank/DDBJ databases">
        <title>Genome sequence of Isoptericola sp. JC619 isolated from Chilika lagoon, India.</title>
        <authorList>
            <person name="Kumar D."/>
            <person name="Appam K."/>
            <person name="Gandham S."/>
            <person name="Uppada J."/>
            <person name="Sasikala C."/>
            <person name="Venkata Ramana C."/>
        </authorList>
    </citation>
    <scope>NUCLEOTIDE SEQUENCE [LARGE SCALE GENOMIC DNA]</scope>
    <source>
        <strain evidence="1 2">JC619</strain>
    </source>
</reference>
<organism evidence="1 2">
    <name type="scientific">Isoptericola sediminis</name>
    <dbReference type="NCBI Taxonomy" id="2733572"/>
    <lineage>
        <taxon>Bacteria</taxon>
        <taxon>Bacillati</taxon>
        <taxon>Actinomycetota</taxon>
        <taxon>Actinomycetes</taxon>
        <taxon>Micrococcales</taxon>
        <taxon>Promicromonosporaceae</taxon>
        <taxon>Isoptericola</taxon>
    </lineage>
</organism>